<accession>A0A381ZEN5</accession>
<sequence>MKKIFLAIMFVVLNACGGGGGSDNTPTSSSSSTPTPSSNTLTTRVIDGYIDGANTFIDYNYNFVQDPGEPSATNADCEGCDGSYYFVGTSSFFSEINNWSVACSQSRIQISEVPVGAIDANLGEVTEAFTMFYIPYKKPNASESNIEVINVTPFTGLFLDFVTESKDELNIDAIEVADGCGEQADALAISVNAKAATFAIELQEIQGGAMEDLYSDYIETNDNQQAQLGEKIVDFMKAADDVRDVVNTHYNAEYNVRVSLSEEAIDQLYGPNDFTDLPISLYINHKGSEDSDGWVPTMILHTSGLKLLKNGKIASITCTEIDANNCTLFDATYENIINSLDWYLSYGGNQNTTLIDGITIQSDYRQAKYHEKDGGINCQKSAALKFYSTKTCNGDNCPTSIGMQPEITHNYGFEPWSGCTIFDNPYLYVFTNQINKTEFSTSKPNGDDSYGIQYSLKPGSAIYSNPPVNFLGADKNTIGYQVAYNKIKDLHVSMNNIGNIAAQMIDGEFISMERRTRDANKKGLKKINYSVSKGPNGLSKQCKEYPWDDNAKNFNHANPIMVEGDSAFSACYNFVNAFDFHNE</sequence>
<organism evidence="1">
    <name type="scientific">marine metagenome</name>
    <dbReference type="NCBI Taxonomy" id="408172"/>
    <lineage>
        <taxon>unclassified sequences</taxon>
        <taxon>metagenomes</taxon>
        <taxon>ecological metagenomes</taxon>
    </lineage>
</organism>
<proteinExistence type="predicted"/>
<name>A0A381ZEN5_9ZZZZ</name>
<gene>
    <name evidence="1" type="ORF">METZ01_LOCUS140533</name>
</gene>
<dbReference type="AlphaFoldDB" id="A0A381ZEN5"/>
<reference evidence="1" key="1">
    <citation type="submission" date="2018-05" db="EMBL/GenBank/DDBJ databases">
        <authorList>
            <person name="Lanie J.A."/>
            <person name="Ng W.-L."/>
            <person name="Kazmierczak K.M."/>
            <person name="Andrzejewski T.M."/>
            <person name="Davidsen T.M."/>
            <person name="Wayne K.J."/>
            <person name="Tettelin H."/>
            <person name="Glass J.I."/>
            <person name="Rusch D."/>
            <person name="Podicherti R."/>
            <person name="Tsui H.-C.T."/>
            <person name="Winkler M.E."/>
        </authorList>
    </citation>
    <scope>NUCLEOTIDE SEQUENCE</scope>
</reference>
<dbReference type="EMBL" id="UINC01021016">
    <property type="protein sequence ID" value="SVA87679.1"/>
    <property type="molecule type" value="Genomic_DNA"/>
</dbReference>
<evidence type="ECO:0000313" key="1">
    <source>
        <dbReference type="EMBL" id="SVA87679.1"/>
    </source>
</evidence>
<protein>
    <submittedName>
        <fullName evidence="1">Uncharacterized protein</fullName>
    </submittedName>
</protein>